<gene>
    <name evidence="2" type="ordered locus">XNC1_3029</name>
</gene>
<dbReference type="InterPro" id="IPR001959">
    <property type="entry name" value="Transposase"/>
</dbReference>
<accession>D3VK24</accession>
<reference evidence="2 3" key="1">
    <citation type="journal article" date="2011" name="PLoS ONE">
        <title>The entomopathogenic bacterial endosymbionts xenorhabdus and photorhabdus: convergent lifestyles from divergent genomes.</title>
        <authorList>
            <person name="Chaston J.M."/>
            <person name="Suen G."/>
            <person name="Tucker S.L."/>
            <person name="Andersen A.W."/>
            <person name="Bhasin A."/>
            <person name="Bode E."/>
            <person name="Bode H.B."/>
            <person name="Brachmann A.O."/>
            <person name="Cowles C.E."/>
            <person name="Cowles K.N."/>
            <person name="Darby C."/>
            <person name="de Leon L."/>
            <person name="Drace K."/>
            <person name="Du Z."/>
            <person name="Givaudan A."/>
            <person name="Herbert Tran E.E."/>
            <person name="Jewell K.A."/>
            <person name="Knack J.J."/>
            <person name="Krasomil-Osterfeld K.C."/>
            <person name="Kukor R."/>
            <person name="Lanois A."/>
            <person name="Latreille P."/>
            <person name="Leimgruber N.K."/>
            <person name="Lipke C.M."/>
            <person name="Liu R."/>
            <person name="Lu X."/>
            <person name="Martens E.C."/>
            <person name="Marri P.R."/>
            <person name="Medigue C."/>
            <person name="Menard M.L."/>
            <person name="Miller N.M."/>
            <person name="Morales-Soto N."/>
            <person name="Norton S."/>
            <person name="Ogier J.C."/>
            <person name="Orchard S.S."/>
            <person name="Park D."/>
            <person name="Park Y."/>
            <person name="Qurollo B.A."/>
            <person name="Sugar D.R."/>
            <person name="Richards G.R."/>
            <person name="Rouy Z."/>
            <person name="Slominski B."/>
            <person name="Slominski K."/>
            <person name="Snyder H."/>
            <person name="Tjaden B.C."/>
            <person name="van der Hoeven R."/>
            <person name="Welch R.D."/>
            <person name="Wheeler C."/>
            <person name="Xiang B."/>
            <person name="Barbazuk B."/>
            <person name="Gaudriault S."/>
            <person name="Goodner B."/>
            <person name="Slater S.C."/>
            <person name="Forst S."/>
            <person name="Goldman B.S."/>
            <person name="Goodrich-Blair H."/>
        </authorList>
    </citation>
    <scope>NUCLEOTIDE SEQUENCE [LARGE SCALE GENOMIC DNA]</scope>
    <source>
        <strain evidence="3">ATCC 19061 / DSM 3370 / CCUG 14189 / LMG 1036 / NCIMB 9965 / AN6</strain>
    </source>
</reference>
<dbReference type="AlphaFoldDB" id="D3VK24"/>
<sequence>MHVDMIRCAVAFFPFSRNWRKQKRKTQRLHADIANIRKDALHKVTTTFSKNRAIREQGWYEMRLRLCISA</sequence>
<keyword evidence="3" id="KW-1185">Reference proteome</keyword>
<evidence type="ECO:0000313" key="2">
    <source>
        <dbReference type="EMBL" id="CBJ91083.1"/>
    </source>
</evidence>
<proteinExistence type="predicted"/>
<evidence type="ECO:0000259" key="1">
    <source>
        <dbReference type="Pfam" id="PF01385"/>
    </source>
</evidence>
<dbReference type="STRING" id="406817.XNC1_3029"/>
<name>D3VK24_XENNA</name>
<protein>
    <submittedName>
        <fullName evidence="2">Transposase</fullName>
    </submittedName>
</protein>
<organism evidence="2 3">
    <name type="scientific">Xenorhabdus nematophila (strain ATCC 19061 / DSM 3370 / CCUG 14189 / LMG 1036 / NCIMB 9965 / AN6)</name>
    <dbReference type="NCBI Taxonomy" id="406817"/>
    <lineage>
        <taxon>Bacteria</taxon>
        <taxon>Pseudomonadati</taxon>
        <taxon>Pseudomonadota</taxon>
        <taxon>Gammaproteobacteria</taxon>
        <taxon>Enterobacterales</taxon>
        <taxon>Morganellaceae</taxon>
        <taxon>Xenorhabdus</taxon>
    </lineage>
</organism>
<evidence type="ECO:0000313" key="3">
    <source>
        <dbReference type="Proteomes" id="UP000008075"/>
    </source>
</evidence>
<dbReference type="Proteomes" id="UP000008075">
    <property type="component" value="Chromosome"/>
</dbReference>
<dbReference type="EMBL" id="FN667742">
    <property type="protein sequence ID" value="CBJ91083.1"/>
    <property type="molecule type" value="Genomic_DNA"/>
</dbReference>
<dbReference type="HOGENOM" id="CLU_2756934_0_0_6"/>
<feature type="domain" description="Probable transposase IS891/IS1136/IS1341" evidence="1">
    <location>
        <begin position="14"/>
        <end position="47"/>
    </location>
</feature>
<dbReference type="KEGG" id="xne:XNC1_3029"/>
<dbReference type="eggNOG" id="COG0675">
    <property type="taxonomic scope" value="Bacteria"/>
</dbReference>
<dbReference type="Pfam" id="PF01385">
    <property type="entry name" value="OrfB_IS605"/>
    <property type="match status" value="1"/>
</dbReference>